<dbReference type="EMBL" id="BGPR01099306">
    <property type="protein sequence ID" value="GBM52218.1"/>
    <property type="molecule type" value="Genomic_DNA"/>
</dbReference>
<gene>
    <name evidence="1" type="ORF">AVEN_16401_1</name>
</gene>
<organism evidence="1 2">
    <name type="scientific">Araneus ventricosus</name>
    <name type="common">Orbweaver spider</name>
    <name type="synonym">Epeira ventricosa</name>
    <dbReference type="NCBI Taxonomy" id="182803"/>
    <lineage>
        <taxon>Eukaryota</taxon>
        <taxon>Metazoa</taxon>
        <taxon>Ecdysozoa</taxon>
        <taxon>Arthropoda</taxon>
        <taxon>Chelicerata</taxon>
        <taxon>Arachnida</taxon>
        <taxon>Araneae</taxon>
        <taxon>Araneomorphae</taxon>
        <taxon>Entelegynae</taxon>
        <taxon>Araneoidea</taxon>
        <taxon>Araneidae</taxon>
        <taxon>Araneus</taxon>
    </lineage>
</organism>
<proteinExistence type="predicted"/>
<dbReference type="Proteomes" id="UP000499080">
    <property type="component" value="Unassembled WGS sequence"/>
</dbReference>
<keyword evidence="2" id="KW-1185">Reference proteome</keyword>
<evidence type="ECO:0000313" key="1">
    <source>
        <dbReference type="EMBL" id="GBM52218.1"/>
    </source>
</evidence>
<dbReference type="AlphaFoldDB" id="A0A4Y2GI49"/>
<name>A0A4Y2GI49_ARAVE</name>
<comment type="caution">
    <text evidence="1">The sequence shown here is derived from an EMBL/GenBank/DDBJ whole genome shotgun (WGS) entry which is preliminary data.</text>
</comment>
<protein>
    <submittedName>
        <fullName evidence="1">Uncharacterized protein</fullName>
    </submittedName>
</protein>
<accession>A0A4Y2GI49</accession>
<evidence type="ECO:0000313" key="2">
    <source>
        <dbReference type="Proteomes" id="UP000499080"/>
    </source>
</evidence>
<reference evidence="1 2" key="1">
    <citation type="journal article" date="2019" name="Sci. Rep.">
        <title>Orb-weaving spider Araneus ventricosus genome elucidates the spidroin gene catalogue.</title>
        <authorList>
            <person name="Kono N."/>
            <person name="Nakamura H."/>
            <person name="Ohtoshi R."/>
            <person name="Moran D.A.P."/>
            <person name="Shinohara A."/>
            <person name="Yoshida Y."/>
            <person name="Fujiwara M."/>
            <person name="Mori M."/>
            <person name="Tomita M."/>
            <person name="Arakawa K."/>
        </authorList>
    </citation>
    <scope>NUCLEOTIDE SEQUENCE [LARGE SCALE GENOMIC DNA]</scope>
</reference>
<sequence>MFSFHKKKVPRGHHLLDTQFGLIADVYAAPFSPPSWNSTTLFLLPLAFASSNSDCCDAHARHSDSFVRPERAFIPLSNKSILIMNRKNMSC</sequence>